<comment type="caution">
    <text evidence="1">The sequence shown here is derived from an EMBL/GenBank/DDBJ whole genome shotgun (WGS) entry which is preliminary data.</text>
</comment>
<organism evidence="1 2">
    <name type="scientific">Parasponia andersonii</name>
    <name type="common">Sponia andersonii</name>
    <dbReference type="NCBI Taxonomy" id="3476"/>
    <lineage>
        <taxon>Eukaryota</taxon>
        <taxon>Viridiplantae</taxon>
        <taxon>Streptophyta</taxon>
        <taxon>Embryophyta</taxon>
        <taxon>Tracheophyta</taxon>
        <taxon>Spermatophyta</taxon>
        <taxon>Magnoliopsida</taxon>
        <taxon>eudicotyledons</taxon>
        <taxon>Gunneridae</taxon>
        <taxon>Pentapetalae</taxon>
        <taxon>rosids</taxon>
        <taxon>fabids</taxon>
        <taxon>Rosales</taxon>
        <taxon>Cannabaceae</taxon>
        <taxon>Parasponia</taxon>
    </lineage>
</organism>
<evidence type="ECO:0000313" key="1">
    <source>
        <dbReference type="EMBL" id="PON50370.1"/>
    </source>
</evidence>
<dbReference type="EMBL" id="JXTB01000246">
    <property type="protein sequence ID" value="PON50370.1"/>
    <property type="molecule type" value="Genomic_DNA"/>
</dbReference>
<name>A0A2P5BNN0_PARAD</name>
<dbReference type="Proteomes" id="UP000237105">
    <property type="component" value="Unassembled WGS sequence"/>
</dbReference>
<sequence>MLNLILSVCSTSLTKRTNGHNLKEIRTSRKDNGASTSGGICFNYQRCKSPKHEARPASRKRYQTIRELKGGKIRTPYGVPTAKDPDIQSIGAGSSIEVIKYPEQLLYYSRKLLDS</sequence>
<dbReference type="AlphaFoldDB" id="A0A2P5BNN0"/>
<gene>
    <name evidence="1" type="ORF">PanWU01x14_223420</name>
</gene>
<accession>A0A2P5BNN0</accession>
<keyword evidence="2" id="KW-1185">Reference proteome</keyword>
<reference evidence="2" key="1">
    <citation type="submission" date="2016-06" db="EMBL/GenBank/DDBJ databases">
        <title>Parallel loss of symbiosis genes in relatives of nitrogen-fixing non-legume Parasponia.</title>
        <authorList>
            <person name="Van Velzen R."/>
            <person name="Holmer R."/>
            <person name="Bu F."/>
            <person name="Rutten L."/>
            <person name="Van Zeijl A."/>
            <person name="Liu W."/>
            <person name="Santuari L."/>
            <person name="Cao Q."/>
            <person name="Sharma T."/>
            <person name="Shen D."/>
            <person name="Roswanjaya Y."/>
            <person name="Wardhani T."/>
            <person name="Kalhor M.S."/>
            <person name="Jansen J."/>
            <person name="Van den Hoogen J."/>
            <person name="Gungor B."/>
            <person name="Hartog M."/>
            <person name="Hontelez J."/>
            <person name="Verver J."/>
            <person name="Yang W.-C."/>
            <person name="Schijlen E."/>
            <person name="Repin R."/>
            <person name="Schilthuizen M."/>
            <person name="Schranz E."/>
            <person name="Heidstra R."/>
            <person name="Miyata K."/>
            <person name="Fedorova E."/>
            <person name="Kohlen W."/>
            <person name="Bisseling T."/>
            <person name="Smit S."/>
            <person name="Geurts R."/>
        </authorList>
    </citation>
    <scope>NUCLEOTIDE SEQUENCE [LARGE SCALE GENOMIC DNA]</scope>
    <source>
        <strain evidence="2">cv. WU1-14</strain>
    </source>
</reference>
<proteinExistence type="predicted"/>
<protein>
    <submittedName>
        <fullName evidence="1">Uncharacterized protein</fullName>
    </submittedName>
</protein>
<evidence type="ECO:0000313" key="2">
    <source>
        <dbReference type="Proteomes" id="UP000237105"/>
    </source>
</evidence>